<evidence type="ECO:0000313" key="2">
    <source>
        <dbReference type="EMBL" id="RVW01360.1"/>
    </source>
</evidence>
<evidence type="ECO:0000256" key="1">
    <source>
        <dbReference type="SAM" id="Phobius"/>
    </source>
</evidence>
<keyword evidence="1" id="KW-0812">Transmembrane</keyword>
<dbReference type="Pfam" id="PF11255">
    <property type="entry name" value="DUF3054"/>
    <property type="match status" value="1"/>
</dbReference>
<keyword evidence="1" id="KW-0472">Membrane</keyword>
<proteinExistence type="predicted"/>
<dbReference type="RefSeq" id="WP_127955264.1">
    <property type="nucleotide sequence ID" value="NZ_RKLO01000005.1"/>
</dbReference>
<keyword evidence="3" id="KW-1185">Reference proteome</keyword>
<evidence type="ECO:0000313" key="3">
    <source>
        <dbReference type="Proteomes" id="UP000283479"/>
    </source>
</evidence>
<dbReference type="Proteomes" id="UP000283479">
    <property type="component" value="Unassembled WGS sequence"/>
</dbReference>
<gene>
    <name evidence="2" type="ORF">EGT50_14220</name>
</gene>
<sequence>MKRYLSAAAIDVLLVLVFAASGRRSHEEALTFAGLATTAWPFLAGLAAGWLVTFQLYRDKFDPLSVFPTGVLAWVSTLLLGMLLRVISGQGTAFSFVLVAASFLALFLIGWRVLYRAVRARRPLS</sequence>
<dbReference type="InterPro" id="IPR021414">
    <property type="entry name" value="DUF3054"/>
</dbReference>
<dbReference type="AlphaFoldDB" id="A0A3S3BHF5"/>
<name>A0A3S3BHF5_9NOCA</name>
<accession>A0A3S3BHF5</accession>
<dbReference type="EMBL" id="RKLO01000005">
    <property type="protein sequence ID" value="RVW01360.1"/>
    <property type="molecule type" value="Genomic_DNA"/>
</dbReference>
<feature type="transmembrane region" description="Helical" evidence="1">
    <location>
        <begin position="29"/>
        <end position="52"/>
    </location>
</feature>
<keyword evidence="1" id="KW-1133">Transmembrane helix</keyword>
<dbReference type="OrthoDB" id="3698172at2"/>
<organism evidence="2 3">
    <name type="scientific">Rhodococcus xishaensis</name>
    <dbReference type="NCBI Taxonomy" id="2487364"/>
    <lineage>
        <taxon>Bacteria</taxon>
        <taxon>Bacillati</taxon>
        <taxon>Actinomycetota</taxon>
        <taxon>Actinomycetes</taxon>
        <taxon>Mycobacteriales</taxon>
        <taxon>Nocardiaceae</taxon>
        <taxon>Rhodococcus</taxon>
    </lineage>
</organism>
<feature type="transmembrane region" description="Helical" evidence="1">
    <location>
        <begin position="64"/>
        <end position="87"/>
    </location>
</feature>
<reference evidence="2 3" key="1">
    <citation type="submission" date="2018-11" db="EMBL/GenBank/DDBJ databases">
        <title>Rhodococcus spongicola sp. nov. and Rhodococcus xishaensis sp. nov. from marine sponges.</title>
        <authorList>
            <person name="Li L."/>
            <person name="Lin H.W."/>
        </authorList>
    </citation>
    <scope>NUCLEOTIDE SEQUENCE [LARGE SCALE GENOMIC DNA]</scope>
    <source>
        <strain evidence="2 3">LHW51113</strain>
    </source>
</reference>
<feature type="transmembrane region" description="Helical" evidence="1">
    <location>
        <begin position="93"/>
        <end position="115"/>
    </location>
</feature>
<protein>
    <submittedName>
        <fullName evidence="2">DUF3054 domain-containing protein</fullName>
    </submittedName>
</protein>
<comment type="caution">
    <text evidence="2">The sequence shown here is derived from an EMBL/GenBank/DDBJ whole genome shotgun (WGS) entry which is preliminary data.</text>
</comment>